<dbReference type="InterPro" id="IPR044946">
    <property type="entry name" value="Restrct_endonuc_typeI_TRD_sf"/>
</dbReference>
<dbReference type="SUPFAM" id="SSF116734">
    <property type="entry name" value="DNA methylase specificity domain"/>
    <property type="match status" value="1"/>
</dbReference>
<dbReference type="RefSeq" id="WP_044991693.1">
    <property type="nucleotide sequence ID" value="NZ_FQVY01000002.1"/>
</dbReference>
<evidence type="ECO:0000256" key="2">
    <source>
        <dbReference type="ARBA" id="ARBA00022747"/>
    </source>
</evidence>
<organism evidence="5 6">
    <name type="scientific">Bittarella massiliensis</name>
    <name type="common">ex Durand et al. 2017</name>
    <dbReference type="NCBI Taxonomy" id="1720313"/>
    <lineage>
        <taxon>Bacteria</taxon>
        <taxon>Bacillati</taxon>
        <taxon>Bacillota</taxon>
        <taxon>Clostridia</taxon>
        <taxon>Eubacteriales</taxon>
        <taxon>Oscillospiraceae</taxon>
        <taxon>Bittarella (ex Durand et al. 2017)</taxon>
    </lineage>
</organism>
<feature type="domain" description="Type I restriction modification DNA specificity" evidence="4">
    <location>
        <begin position="51"/>
        <end position="176"/>
    </location>
</feature>
<evidence type="ECO:0000313" key="5">
    <source>
        <dbReference type="EMBL" id="SHG09704.1"/>
    </source>
</evidence>
<accession>A0AAQ1MD83</accession>
<dbReference type="Gene3D" id="3.90.220.20">
    <property type="entry name" value="DNA methylase specificity domains"/>
    <property type="match status" value="1"/>
</dbReference>
<keyword evidence="2" id="KW-0680">Restriction system</keyword>
<dbReference type="PANTHER" id="PTHR30408:SF13">
    <property type="entry name" value="TYPE I RESTRICTION ENZYME HINDI SPECIFICITY SUBUNIT"/>
    <property type="match status" value="1"/>
</dbReference>
<keyword evidence="3" id="KW-0238">DNA-binding</keyword>
<name>A0AAQ1MD83_9FIRM</name>
<evidence type="ECO:0000256" key="3">
    <source>
        <dbReference type="ARBA" id="ARBA00023125"/>
    </source>
</evidence>
<evidence type="ECO:0000256" key="1">
    <source>
        <dbReference type="ARBA" id="ARBA00010923"/>
    </source>
</evidence>
<dbReference type="InterPro" id="IPR052021">
    <property type="entry name" value="Type-I_RS_S_subunit"/>
</dbReference>
<sequence length="178" mass="20166">MTEFKYLPVGEVCTTISDTYHGYAKMVTLINTSDVLEGKVLNHVKVPNANLKGQFKKTFQQNDILYSEIRPQNKRFAYVDFPPTDYIASTKLMVIRADSDKVSPKYLYYFLKSNATIEELQMLAETRSGTFPQITFTELANLTIPVPPVAIQENIVKTLQCIEDKINCNESINDNLAA</sequence>
<evidence type="ECO:0000313" key="6">
    <source>
        <dbReference type="Proteomes" id="UP000184089"/>
    </source>
</evidence>
<protein>
    <submittedName>
        <fullName evidence="5">Type I restriction enzyme, S subunit</fullName>
    </submittedName>
</protein>
<proteinExistence type="inferred from homology"/>
<dbReference type="PANTHER" id="PTHR30408">
    <property type="entry name" value="TYPE-1 RESTRICTION ENZYME ECOKI SPECIFICITY PROTEIN"/>
    <property type="match status" value="1"/>
</dbReference>
<evidence type="ECO:0000259" key="4">
    <source>
        <dbReference type="Pfam" id="PF01420"/>
    </source>
</evidence>
<gene>
    <name evidence="5" type="ORF">SAMN05444424_1455</name>
</gene>
<dbReference type="InterPro" id="IPR000055">
    <property type="entry name" value="Restrct_endonuc_typeI_TRD"/>
</dbReference>
<dbReference type="EMBL" id="FQVY01000002">
    <property type="protein sequence ID" value="SHG09704.1"/>
    <property type="molecule type" value="Genomic_DNA"/>
</dbReference>
<dbReference type="GO" id="GO:0003677">
    <property type="term" value="F:DNA binding"/>
    <property type="evidence" value="ECO:0007669"/>
    <property type="project" value="UniProtKB-KW"/>
</dbReference>
<dbReference type="AlphaFoldDB" id="A0AAQ1MD83"/>
<reference evidence="6" key="1">
    <citation type="submission" date="2016-11" db="EMBL/GenBank/DDBJ databases">
        <authorList>
            <person name="Jaros S."/>
            <person name="Januszkiewicz K."/>
            <person name="Wedrychowicz H."/>
        </authorList>
    </citation>
    <scope>NUCLEOTIDE SEQUENCE [LARGE SCALE GENOMIC DNA]</scope>
    <source>
        <strain evidence="6">DSM 4029</strain>
    </source>
</reference>
<dbReference type="GO" id="GO:0009307">
    <property type="term" value="P:DNA restriction-modification system"/>
    <property type="evidence" value="ECO:0007669"/>
    <property type="project" value="UniProtKB-KW"/>
</dbReference>
<comment type="similarity">
    <text evidence="1">Belongs to the type-I restriction system S methylase family.</text>
</comment>
<comment type="caution">
    <text evidence="5">The sequence shown here is derived from an EMBL/GenBank/DDBJ whole genome shotgun (WGS) entry which is preliminary data.</text>
</comment>
<dbReference type="Proteomes" id="UP000184089">
    <property type="component" value="Unassembled WGS sequence"/>
</dbReference>
<dbReference type="Pfam" id="PF01420">
    <property type="entry name" value="Methylase_S"/>
    <property type="match status" value="1"/>
</dbReference>